<dbReference type="Proteomes" id="UP001269819">
    <property type="component" value="Unassembled WGS sequence"/>
</dbReference>
<evidence type="ECO:0000259" key="5">
    <source>
        <dbReference type="PROSITE" id="PS50931"/>
    </source>
</evidence>
<dbReference type="PANTHER" id="PTHR30537:SF5">
    <property type="entry name" value="HTH-TYPE TRANSCRIPTIONAL ACTIVATOR TTDR-RELATED"/>
    <property type="match status" value="1"/>
</dbReference>
<evidence type="ECO:0000313" key="6">
    <source>
        <dbReference type="EMBL" id="MDV2077959.1"/>
    </source>
</evidence>
<dbReference type="InterPro" id="IPR005119">
    <property type="entry name" value="LysR_subst-bd"/>
</dbReference>
<dbReference type="PANTHER" id="PTHR30537">
    <property type="entry name" value="HTH-TYPE TRANSCRIPTIONAL REGULATOR"/>
    <property type="match status" value="1"/>
</dbReference>
<accession>A0ABU3VUL9</accession>
<keyword evidence="3" id="KW-0238">DNA-binding</keyword>
<evidence type="ECO:0000256" key="1">
    <source>
        <dbReference type="ARBA" id="ARBA00009437"/>
    </source>
</evidence>
<gene>
    <name evidence="6" type="ORF">RYS15_04660</name>
</gene>
<dbReference type="PROSITE" id="PS50931">
    <property type="entry name" value="HTH_LYSR"/>
    <property type="match status" value="1"/>
</dbReference>
<dbReference type="Gene3D" id="1.10.10.10">
    <property type="entry name" value="Winged helix-like DNA-binding domain superfamily/Winged helix DNA-binding domain"/>
    <property type="match status" value="1"/>
</dbReference>
<comment type="similarity">
    <text evidence="1">Belongs to the LysR transcriptional regulatory family.</text>
</comment>
<keyword evidence="2" id="KW-0805">Transcription regulation</keyword>
<evidence type="ECO:0000256" key="4">
    <source>
        <dbReference type="ARBA" id="ARBA00023163"/>
    </source>
</evidence>
<evidence type="ECO:0000256" key="2">
    <source>
        <dbReference type="ARBA" id="ARBA00023015"/>
    </source>
</evidence>
<name>A0ABU3VUL9_9GAMM</name>
<sequence>MLDELKLFIVTAESGSLTAAAQRLETTVATVSRRLSALEGHLGCRLLHRSPRGLTLTQEGEAYFNECAEFVHSLDQRLESLNDTLNSLQGPLRVLAPTNLAVGPMDTFWQDFLARYPQIELTVELSNSYVDLKQAQADLAIRIGELPDSSLIQKRLGHTGTVLVAAPALAERVSQPSRPEALNSWPSVATHVLSRWELISDEGEQVVLNKSHTHVSNDIALARQLLKAGEAVALLPLSGVEEELRSGELVRILPAWRGQHRHFQLVWPYRRAMSVRARAFIEALEAYLARQPWFTPF</sequence>
<dbReference type="SUPFAM" id="SSF46785">
    <property type="entry name" value="Winged helix' DNA-binding domain"/>
    <property type="match status" value="1"/>
</dbReference>
<comment type="caution">
    <text evidence="6">The sequence shown here is derived from an EMBL/GenBank/DDBJ whole genome shotgun (WGS) entry which is preliminary data.</text>
</comment>
<protein>
    <submittedName>
        <fullName evidence="6">LysR family transcriptional regulator</fullName>
    </submittedName>
</protein>
<dbReference type="Gene3D" id="3.40.190.290">
    <property type="match status" value="1"/>
</dbReference>
<proteinExistence type="inferred from homology"/>
<dbReference type="InterPro" id="IPR036388">
    <property type="entry name" value="WH-like_DNA-bd_sf"/>
</dbReference>
<dbReference type="Pfam" id="PF03466">
    <property type="entry name" value="LysR_substrate"/>
    <property type="match status" value="1"/>
</dbReference>
<feature type="domain" description="HTH lysR-type" evidence="5">
    <location>
        <begin position="1"/>
        <end position="57"/>
    </location>
</feature>
<dbReference type="CDD" id="cd08422">
    <property type="entry name" value="PBP2_CrgA_like"/>
    <property type="match status" value="1"/>
</dbReference>
<evidence type="ECO:0000256" key="3">
    <source>
        <dbReference type="ARBA" id="ARBA00023125"/>
    </source>
</evidence>
<dbReference type="EMBL" id="JAWIIJ010000002">
    <property type="protein sequence ID" value="MDV2077959.1"/>
    <property type="molecule type" value="Genomic_DNA"/>
</dbReference>
<reference evidence="6 7" key="1">
    <citation type="submission" date="2023-10" db="EMBL/GenBank/DDBJ databases">
        <title>Characteristics and mechanism of a salt-tolerant marine origin heterotrophic nitrifying- aerobic denitrifying bacteria Marinobacter xestospongiae HN1.</title>
        <authorList>
            <person name="Qi R."/>
        </authorList>
    </citation>
    <scope>NUCLEOTIDE SEQUENCE [LARGE SCALE GENOMIC DNA]</scope>
    <source>
        <strain evidence="6 7">HN1</strain>
    </source>
</reference>
<keyword evidence="7" id="KW-1185">Reference proteome</keyword>
<dbReference type="InterPro" id="IPR058163">
    <property type="entry name" value="LysR-type_TF_proteobact-type"/>
</dbReference>
<dbReference type="InterPro" id="IPR036390">
    <property type="entry name" value="WH_DNA-bd_sf"/>
</dbReference>
<evidence type="ECO:0000313" key="7">
    <source>
        <dbReference type="Proteomes" id="UP001269819"/>
    </source>
</evidence>
<dbReference type="SUPFAM" id="SSF53850">
    <property type="entry name" value="Periplasmic binding protein-like II"/>
    <property type="match status" value="1"/>
</dbReference>
<keyword evidence="4" id="KW-0804">Transcription</keyword>
<dbReference type="RefSeq" id="WP_316972815.1">
    <property type="nucleotide sequence ID" value="NZ_JAWIIJ010000002.1"/>
</dbReference>
<dbReference type="Pfam" id="PF00126">
    <property type="entry name" value="HTH_1"/>
    <property type="match status" value="1"/>
</dbReference>
<dbReference type="InterPro" id="IPR000847">
    <property type="entry name" value="LysR_HTH_N"/>
</dbReference>
<organism evidence="6 7">
    <name type="scientific">Marinobacter xestospongiae</name>
    <dbReference type="NCBI Taxonomy" id="994319"/>
    <lineage>
        <taxon>Bacteria</taxon>
        <taxon>Pseudomonadati</taxon>
        <taxon>Pseudomonadota</taxon>
        <taxon>Gammaproteobacteria</taxon>
        <taxon>Pseudomonadales</taxon>
        <taxon>Marinobacteraceae</taxon>
        <taxon>Marinobacter</taxon>
    </lineage>
</organism>